<evidence type="ECO:0000313" key="2">
    <source>
        <dbReference type="EMBL" id="GHE06422.1"/>
    </source>
</evidence>
<reference evidence="2" key="1">
    <citation type="journal article" date="2014" name="Int. J. Syst. Evol. Microbiol.">
        <title>Complete genome sequence of Corynebacterium casei LMG S-19264T (=DSM 44701T), isolated from a smear-ripened cheese.</title>
        <authorList>
            <consortium name="US DOE Joint Genome Institute (JGI-PGF)"/>
            <person name="Walter F."/>
            <person name="Albersmeier A."/>
            <person name="Kalinowski J."/>
            <person name="Ruckert C."/>
        </authorList>
    </citation>
    <scope>NUCLEOTIDE SEQUENCE</scope>
    <source>
        <strain evidence="2">CGMCC 1.10859</strain>
    </source>
</reference>
<keyword evidence="1" id="KW-0812">Transmembrane</keyword>
<name>A0AAN4UYE4_9RHOB</name>
<reference evidence="2" key="3">
    <citation type="submission" date="2023-06" db="EMBL/GenBank/DDBJ databases">
        <authorList>
            <person name="Sun Q."/>
            <person name="Zhou Y."/>
        </authorList>
    </citation>
    <scope>NUCLEOTIDE SEQUENCE</scope>
    <source>
        <strain evidence="2">CGMCC 1.10859</strain>
    </source>
</reference>
<dbReference type="Pfam" id="PF09928">
    <property type="entry name" value="DUF2160"/>
    <property type="match status" value="1"/>
</dbReference>
<accession>A0AAN4UYE4</accession>
<dbReference type="AlphaFoldDB" id="A0AAN4UYE4"/>
<dbReference type="EMBL" id="BNAB01000042">
    <property type="protein sequence ID" value="GHE06422.1"/>
    <property type="molecule type" value="Genomic_DNA"/>
</dbReference>
<evidence type="ECO:0000256" key="1">
    <source>
        <dbReference type="SAM" id="Phobius"/>
    </source>
</evidence>
<sequence>MTASRNFRILVAACLLVLAAVASFIFWAAPVRDGAISWTAPMIARGWMAWTLATAVFFWLIAALLVAFTLIGIGCPEVPRTGILRIETTRGDRLFISLLGAGFINLIWLGLVGSHQPWALIVCLLYALAVFRWV</sequence>
<evidence type="ECO:0000313" key="4">
    <source>
        <dbReference type="Proteomes" id="UP000199541"/>
    </source>
</evidence>
<comment type="caution">
    <text evidence="2">The sequence shown here is derived from an EMBL/GenBank/DDBJ whole genome shotgun (WGS) entry which is preliminary data.</text>
</comment>
<dbReference type="Proteomes" id="UP000634647">
    <property type="component" value="Unassembled WGS sequence"/>
</dbReference>
<dbReference type="InterPro" id="IPR018678">
    <property type="entry name" value="DUF2160_TM"/>
</dbReference>
<evidence type="ECO:0000313" key="3">
    <source>
        <dbReference type="EMBL" id="SDX92456.1"/>
    </source>
</evidence>
<keyword evidence="1" id="KW-0472">Membrane</keyword>
<dbReference type="EMBL" id="FNOB01000045">
    <property type="protein sequence ID" value="SDX92456.1"/>
    <property type="molecule type" value="Genomic_DNA"/>
</dbReference>
<proteinExistence type="predicted"/>
<organism evidence="2 5">
    <name type="scientific">Allgaiera indica</name>
    <dbReference type="NCBI Taxonomy" id="765699"/>
    <lineage>
        <taxon>Bacteria</taxon>
        <taxon>Pseudomonadati</taxon>
        <taxon>Pseudomonadota</taxon>
        <taxon>Alphaproteobacteria</taxon>
        <taxon>Rhodobacterales</taxon>
        <taxon>Paracoccaceae</taxon>
        <taxon>Allgaiera</taxon>
    </lineage>
</organism>
<dbReference type="Proteomes" id="UP000199541">
    <property type="component" value="Unassembled WGS sequence"/>
</dbReference>
<feature type="transmembrane region" description="Helical" evidence="1">
    <location>
        <begin position="47"/>
        <end position="73"/>
    </location>
</feature>
<evidence type="ECO:0000313" key="5">
    <source>
        <dbReference type="Proteomes" id="UP000634647"/>
    </source>
</evidence>
<protein>
    <submittedName>
        <fullName evidence="2">Glycerol-3-phosphate transporter</fullName>
    </submittedName>
    <submittedName>
        <fullName evidence="3">Predicted small integral membrane protein</fullName>
    </submittedName>
</protein>
<keyword evidence="1" id="KW-1133">Transmembrane helix</keyword>
<gene>
    <name evidence="2" type="ORF">GCM10008024_40720</name>
    <name evidence="3" type="ORF">SAMN05444006_1455</name>
</gene>
<feature type="transmembrane region" description="Helical" evidence="1">
    <location>
        <begin position="117"/>
        <end position="133"/>
    </location>
</feature>
<reference evidence="3 4" key="2">
    <citation type="submission" date="2016-10" db="EMBL/GenBank/DDBJ databases">
        <authorList>
            <person name="Varghese N."/>
            <person name="Submissions S."/>
        </authorList>
    </citation>
    <scope>NUCLEOTIDE SEQUENCE [LARGE SCALE GENOMIC DNA]</scope>
    <source>
        <strain evidence="3 4">DSM 24802</strain>
    </source>
</reference>
<feature type="transmembrane region" description="Helical" evidence="1">
    <location>
        <begin position="94"/>
        <end position="111"/>
    </location>
</feature>
<keyword evidence="4" id="KW-1185">Reference proteome</keyword>